<dbReference type="AlphaFoldDB" id="A0A919U965"/>
<accession>A0A919U965</accession>
<name>A0A919U965_9ACTN</name>
<proteinExistence type="predicted"/>
<organism evidence="2 3">
    <name type="scientific">Dactylosporangium siamense</name>
    <dbReference type="NCBI Taxonomy" id="685454"/>
    <lineage>
        <taxon>Bacteria</taxon>
        <taxon>Bacillati</taxon>
        <taxon>Actinomycetota</taxon>
        <taxon>Actinomycetes</taxon>
        <taxon>Micromonosporales</taxon>
        <taxon>Micromonosporaceae</taxon>
        <taxon>Dactylosporangium</taxon>
    </lineage>
</organism>
<keyword evidence="3" id="KW-1185">Reference proteome</keyword>
<evidence type="ECO:0000313" key="2">
    <source>
        <dbReference type="EMBL" id="GIG47259.1"/>
    </source>
</evidence>
<evidence type="ECO:0008006" key="4">
    <source>
        <dbReference type="Google" id="ProtNLM"/>
    </source>
</evidence>
<keyword evidence="1" id="KW-0472">Membrane</keyword>
<feature type="transmembrane region" description="Helical" evidence="1">
    <location>
        <begin position="33"/>
        <end position="53"/>
    </location>
</feature>
<sequence>MGPVLKLLGARLVLFVAAAAVLSVLPIELDPFVKLLVALAVSMVVSAFVLRGLRSDVGARLERGAQQRLDRARDAQPAKRAPRQ</sequence>
<evidence type="ECO:0000256" key="1">
    <source>
        <dbReference type="SAM" id="Phobius"/>
    </source>
</evidence>
<evidence type="ECO:0000313" key="3">
    <source>
        <dbReference type="Proteomes" id="UP000660611"/>
    </source>
</evidence>
<dbReference type="Proteomes" id="UP000660611">
    <property type="component" value="Unassembled WGS sequence"/>
</dbReference>
<dbReference type="Pfam" id="PF14012">
    <property type="entry name" value="DUF4229"/>
    <property type="match status" value="1"/>
</dbReference>
<dbReference type="EMBL" id="BONQ01000081">
    <property type="protein sequence ID" value="GIG47259.1"/>
    <property type="molecule type" value="Genomic_DNA"/>
</dbReference>
<dbReference type="RefSeq" id="WP_203848978.1">
    <property type="nucleotide sequence ID" value="NZ_BAAAVW010000017.1"/>
</dbReference>
<reference evidence="2" key="1">
    <citation type="submission" date="2021-01" db="EMBL/GenBank/DDBJ databases">
        <title>Whole genome shotgun sequence of Dactylosporangium siamense NBRC 106093.</title>
        <authorList>
            <person name="Komaki H."/>
            <person name="Tamura T."/>
        </authorList>
    </citation>
    <scope>NUCLEOTIDE SEQUENCE</scope>
    <source>
        <strain evidence="2">NBRC 106093</strain>
    </source>
</reference>
<protein>
    <recommendedName>
        <fullName evidence="4">DUF4229 domain-containing protein</fullName>
    </recommendedName>
</protein>
<keyword evidence="1" id="KW-0812">Transmembrane</keyword>
<dbReference type="InterPro" id="IPR025323">
    <property type="entry name" value="DUF4229"/>
</dbReference>
<gene>
    <name evidence="2" type="ORF">Dsi01nite_053000</name>
</gene>
<keyword evidence="1" id="KW-1133">Transmembrane helix</keyword>
<comment type="caution">
    <text evidence="2">The sequence shown here is derived from an EMBL/GenBank/DDBJ whole genome shotgun (WGS) entry which is preliminary data.</text>
</comment>